<organism evidence="1 2">
    <name type="scientific">Fusarium oxysporum</name>
    <name type="common">Fusarium vascular wilt</name>
    <dbReference type="NCBI Taxonomy" id="5507"/>
    <lineage>
        <taxon>Eukaryota</taxon>
        <taxon>Fungi</taxon>
        <taxon>Dikarya</taxon>
        <taxon>Ascomycota</taxon>
        <taxon>Pezizomycotina</taxon>
        <taxon>Sordariomycetes</taxon>
        <taxon>Hypocreomycetidae</taxon>
        <taxon>Hypocreales</taxon>
        <taxon>Nectriaceae</taxon>
        <taxon>Fusarium</taxon>
        <taxon>Fusarium oxysporum species complex</taxon>
    </lineage>
</organism>
<dbReference type="Proteomes" id="UP000219369">
    <property type="component" value="Unassembled WGS sequence"/>
</dbReference>
<sequence>MAERSKALCSGRQA</sequence>
<name>A0A2H3T4K0_FUSOX</name>
<evidence type="ECO:0000313" key="2">
    <source>
        <dbReference type="Proteomes" id="UP000219369"/>
    </source>
</evidence>
<protein>
    <submittedName>
        <fullName evidence="1">Uncharacterized protein</fullName>
    </submittedName>
</protein>
<dbReference type="EMBL" id="FMJY01000004">
    <property type="protein sequence ID" value="SCO83652.1"/>
    <property type="molecule type" value="Genomic_DNA"/>
</dbReference>
<evidence type="ECO:0000313" key="1">
    <source>
        <dbReference type="EMBL" id="SCO83652.1"/>
    </source>
</evidence>
<gene>
    <name evidence="1" type="ORF">FRV6_07781</name>
</gene>
<proteinExistence type="predicted"/>
<accession>A0A2H3T4K0</accession>
<reference evidence="2" key="1">
    <citation type="submission" date="2016-09" db="EMBL/GenBank/DDBJ databases">
        <authorList>
            <person name="Guldener U."/>
        </authorList>
    </citation>
    <scope>NUCLEOTIDE SEQUENCE [LARGE SCALE GENOMIC DNA]</scope>
    <source>
        <strain evidence="2">V64-1</strain>
    </source>
</reference>